<accession>A0A9W9K3M3</accession>
<sequence length="59" mass="6378">MAEVEFQAPFGPSMVQGAEFWVKKTPRHASVWGALSEQSGVCVRTHSGLSRGERSGTSQ</sequence>
<reference evidence="1" key="1">
    <citation type="submission" date="2022-11" db="EMBL/GenBank/DDBJ databases">
        <authorList>
            <person name="Petersen C."/>
        </authorList>
    </citation>
    <scope>NUCLEOTIDE SEQUENCE</scope>
    <source>
        <strain evidence="1">IBT 30761</strain>
    </source>
</reference>
<protein>
    <submittedName>
        <fullName evidence="1">Uncharacterized protein</fullName>
    </submittedName>
</protein>
<evidence type="ECO:0000313" key="1">
    <source>
        <dbReference type="EMBL" id="KAJ5090917.1"/>
    </source>
</evidence>
<proteinExistence type="predicted"/>
<gene>
    <name evidence="1" type="ORF">N7532_009601</name>
</gene>
<dbReference type="GeneID" id="81361071"/>
<dbReference type="RefSeq" id="XP_056472898.1">
    <property type="nucleotide sequence ID" value="XM_056622092.1"/>
</dbReference>
<dbReference type="AlphaFoldDB" id="A0A9W9K3M3"/>
<evidence type="ECO:0000313" key="2">
    <source>
        <dbReference type="Proteomes" id="UP001149074"/>
    </source>
</evidence>
<comment type="caution">
    <text evidence="1">The sequence shown here is derived from an EMBL/GenBank/DDBJ whole genome shotgun (WGS) entry which is preliminary data.</text>
</comment>
<organism evidence="1 2">
    <name type="scientific">Penicillium argentinense</name>
    <dbReference type="NCBI Taxonomy" id="1131581"/>
    <lineage>
        <taxon>Eukaryota</taxon>
        <taxon>Fungi</taxon>
        <taxon>Dikarya</taxon>
        <taxon>Ascomycota</taxon>
        <taxon>Pezizomycotina</taxon>
        <taxon>Eurotiomycetes</taxon>
        <taxon>Eurotiomycetidae</taxon>
        <taxon>Eurotiales</taxon>
        <taxon>Aspergillaceae</taxon>
        <taxon>Penicillium</taxon>
    </lineage>
</organism>
<name>A0A9W9K3M3_9EURO</name>
<keyword evidence="2" id="KW-1185">Reference proteome</keyword>
<reference evidence="1" key="2">
    <citation type="journal article" date="2023" name="IMA Fungus">
        <title>Comparative genomic study of the Penicillium genus elucidates a diverse pangenome and 15 lateral gene transfer events.</title>
        <authorList>
            <person name="Petersen C."/>
            <person name="Sorensen T."/>
            <person name="Nielsen M.R."/>
            <person name="Sondergaard T.E."/>
            <person name="Sorensen J.L."/>
            <person name="Fitzpatrick D.A."/>
            <person name="Frisvad J.C."/>
            <person name="Nielsen K.L."/>
        </authorList>
    </citation>
    <scope>NUCLEOTIDE SEQUENCE</scope>
    <source>
        <strain evidence="1">IBT 30761</strain>
    </source>
</reference>
<dbReference type="EMBL" id="JAPQKI010000009">
    <property type="protein sequence ID" value="KAJ5090917.1"/>
    <property type="molecule type" value="Genomic_DNA"/>
</dbReference>
<dbReference type="Proteomes" id="UP001149074">
    <property type="component" value="Unassembled WGS sequence"/>
</dbReference>